<gene>
    <name evidence="1" type="ORF">BDR25DRAFT_261589</name>
</gene>
<name>A0ACB6QU78_9PLEO</name>
<accession>A0ACB6QU78</accession>
<proteinExistence type="predicted"/>
<keyword evidence="2" id="KW-1185">Reference proteome</keyword>
<dbReference type="EMBL" id="MU003507">
    <property type="protein sequence ID" value="KAF2470568.1"/>
    <property type="molecule type" value="Genomic_DNA"/>
</dbReference>
<evidence type="ECO:0000313" key="2">
    <source>
        <dbReference type="Proteomes" id="UP000799755"/>
    </source>
</evidence>
<comment type="caution">
    <text evidence="1">The sequence shown here is derived from an EMBL/GenBank/DDBJ whole genome shotgun (WGS) entry which is preliminary data.</text>
</comment>
<reference evidence="1" key="1">
    <citation type="journal article" date="2020" name="Stud. Mycol.">
        <title>101 Dothideomycetes genomes: a test case for predicting lifestyles and emergence of pathogens.</title>
        <authorList>
            <person name="Haridas S."/>
            <person name="Albert R."/>
            <person name="Binder M."/>
            <person name="Bloem J."/>
            <person name="Labutti K."/>
            <person name="Salamov A."/>
            <person name="Andreopoulos B."/>
            <person name="Baker S."/>
            <person name="Barry K."/>
            <person name="Bills G."/>
            <person name="Bluhm B."/>
            <person name="Cannon C."/>
            <person name="Castanera R."/>
            <person name="Culley D."/>
            <person name="Daum C."/>
            <person name="Ezra D."/>
            <person name="Gonzalez J."/>
            <person name="Henrissat B."/>
            <person name="Kuo A."/>
            <person name="Liang C."/>
            <person name="Lipzen A."/>
            <person name="Lutzoni F."/>
            <person name="Magnuson J."/>
            <person name="Mondo S."/>
            <person name="Nolan M."/>
            <person name="Ohm R."/>
            <person name="Pangilinan J."/>
            <person name="Park H.-J."/>
            <person name="Ramirez L."/>
            <person name="Alfaro M."/>
            <person name="Sun H."/>
            <person name="Tritt A."/>
            <person name="Yoshinaga Y."/>
            <person name="Zwiers L.-H."/>
            <person name="Turgeon B."/>
            <person name="Goodwin S."/>
            <person name="Spatafora J."/>
            <person name="Crous P."/>
            <person name="Grigoriev I."/>
        </authorList>
    </citation>
    <scope>NUCLEOTIDE SEQUENCE</scope>
    <source>
        <strain evidence="1">ATCC 200398</strain>
    </source>
</reference>
<dbReference type="Proteomes" id="UP000799755">
    <property type="component" value="Unassembled WGS sequence"/>
</dbReference>
<protein>
    <submittedName>
        <fullName evidence="1">Uncharacterized protein</fullName>
    </submittedName>
</protein>
<evidence type="ECO:0000313" key="1">
    <source>
        <dbReference type="EMBL" id="KAF2470568.1"/>
    </source>
</evidence>
<organism evidence="1 2">
    <name type="scientific">Lindgomyces ingoldianus</name>
    <dbReference type="NCBI Taxonomy" id="673940"/>
    <lineage>
        <taxon>Eukaryota</taxon>
        <taxon>Fungi</taxon>
        <taxon>Dikarya</taxon>
        <taxon>Ascomycota</taxon>
        <taxon>Pezizomycotina</taxon>
        <taxon>Dothideomycetes</taxon>
        <taxon>Pleosporomycetidae</taxon>
        <taxon>Pleosporales</taxon>
        <taxon>Lindgomycetaceae</taxon>
        <taxon>Lindgomyces</taxon>
    </lineage>
</organism>
<sequence>MAGRRLRSRAALTAPSAAPTASSTRPRRGTTNQPPSAVIERSSPEDTRQSIHLTVKASPSKLRKATGGRVPNTAVSSRNIVSGKRASRSSRTIQEVDSDDEDEEEEEEDEEEEEEEDEEEEVEEPEPMDVDEEDEDEDAEGEEDDDIDAEGEEDEEMEDITPAPHIVALTNDTIRVQPSINVVAPDVTPVGTKELAMADEDDDEELSSLESDEEGDEEDVEGEDEDAEGEEEDIPVQNDEEDDDEELDSDEETPQSMSRSHTPDLSKMTRRQRAMVIEDSDGSLMALSNEAQKKKHLTAEEHAMRRAEMARRRKNLSEKRNEEEKMDTINRLLKKQPPKRGRRIIQDITESGLEDELDVEKANPLYVRYTQNASGSLMAFPDQWLQTPAARDLAGKLNRAPSRPFSGRMVEEVS</sequence>